<feature type="compositionally biased region" description="Polar residues" evidence="1">
    <location>
        <begin position="29"/>
        <end position="40"/>
    </location>
</feature>
<evidence type="ECO:0000313" key="2">
    <source>
        <dbReference type="EMBL" id="MCI31577.1"/>
    </source>
</evidence>
<sequence length="40" mass="4380">KYHKHSPSFSLGRALPLPSPNPHKVFISPPNQSISSSLEP</sequence>
<dbReference type="AlphaFoldDB" id="A0A392R5S3"/>
<feature type="region of interest" description="Disordered" evidence="1">
    <location>
        <begin position="1"/>
        <end position="40"/>
    </location>
</feature>
<accession>A0A392R5S3</accession>
<protein>
    <submittedName>
        <fullName evidence="2">Uncharacterized protein</fullName>
    </submittedName>
</protein>
<name>A0A392R5S3_9FABA</name>
<dbReference type="Proteomes" id="UP000265520">
    <property type="component" value="Unassembled WGS sequence"/>
</dbReference>
<keyword evidence="3" id="KW-1185">Reference proteome</keyword>
<reference evidence="2 3" key="1">
    <citation type="journal article" date="2018" name="Front. Plant Sci.">
        <title>Red Clover (Trifolium pratense) and Zigzag Clover (T. medium) - A Picture of Genomic Similarities and Differences.</title>
        <authorList>
            <person name="Dluhosova J."/>
            <person name="Istvanek J."/>
            <person name="Nedelnik J."/>
            <person name="Repkova J."/>
        </authorList>
    </citation>
    <scope>NUCLEOTIDE SEQUENCE [LARGE SCALE GENOMIC DNA]</scope>
    <source>
        <strain evidence="3">cv. 10/8</strain>
        <tissue evidence="2">Leaf</tissue>
    </source>
</reference>
<dbReference type="EMBL" id="LXQA010188244">
    <property type="protein sequence ID" value="MCI31577.1"/>
    <property type="molecule type" value="Genomic_DNA"/>
</dbReference>
<evidence type="ECO:0000256" key="1">
    <source>
        <dbReference type="SAM" id="MobiDB-lite"/>
    </source>
</evidence>
<evidence type="ECO:0000313" key="3">
    <source>
        <dbReference type="Proteomes" id="UP000265520"/>
    </source>
</evidence>
<feature type="non-terminal residue" evidence="2">
    <location>
        <position position="1"/>
    </location>
</feature>
<comment type="caution">
    <text evidence="2">The sequence shown here is derived from an EMBL/GenBank/DDBJ whole genome shotgun (WGS) entry which is preliminary data.</text>
</comment>
<organism evidence="2 3">
    <name type="scientific">Trifolium medium</name>
    <dbReference type="NCBI Taxonomy" id="97028"/>
    <lineage>
        <taxon>Eukaryota</taxon>
        <taxon>Viridiplantae</taxon>
        <taxon>Streptophyta</taxon>
        <taxon>Embryophyta</taxon>
        <taxon>Tracheophyta</taxon>
        <taxon>Spermatophyta</taxon>
        <taxon>Magnoliopsida</taxon>
        <taxon>eudicotyledons</taxon>
        <taxon>Gunneridae</taxon>
        <taxon>Pentapetalae</taxon>
        <taxon>rosids</taxon>
        <taxon>fabids</taxon>
        <taxon>Fabales</taxon>
        <taxon>Fabaceae</taxon>
        <taxon>Papilionoideae</taxon>
        <taxon>50 kb inversion clade</taxon>
        <taxon>NPAAA clade</taxon>
        <taxon>Hologalegina</taxon>
        <taxon>IRL clade</taxon>
        <taxon>Trifolieae</taxon>
        <taxon>Trifolium</taxon>
    </lineage>
</organism>
<proteinExistence type="predicted"/>